<gene>
    <name evidence="2" type="ORF">ODALV1_LOCUS4787</name>
</gene>
<evidence type="ECO:0000313" key="2">
    <source>
        <dbReference type="EMBL" id="CAL8080946.1"/>
    </source>
</evidence>
<feature type="region of interest" description="Disordered" evidence="1">
    <location>
        <begin position="177"/>
        <end position="199"/>
    </location>
</feature>
<protein>
    <submittedName>
        <fullName evidence="2">Uncharacterized protein</fullName>
    </submittedName>
</protein>
<evidence type="ECO:0000256" key="1">
    <source>
        <dbReference type="SAM" id="MobiDB-lite"/>
    </source>
</evidence>
<sequence>MSKTQMFQRATNTFLKMNLTPYLTDLMEARSYLQGIINEEIVKSINVHVPVLENFSRDDERLDLVHAIARMKEWTYMEDFETILKETSNGKKVDLVAKTKLHIAASQTHDLRNAIDRKHVRTEPETNDNLALWTAKQSFSIKDLFKADPTLFHAVVSFSHLQKGNAKLVIDDEDEGSKRNSEVGFHRKKPTAGTSYTKSANSLPSLHSMVIGFAKARAVRNVKEVGKPTSAGQTLTEFRKRVSKADRFSDSLQAQANKLVPIITLKQLRRSFESKGLTQL</sequence>
<evidence type="ECO:0000313" key="3">
    <source>
        <dbReference type="Proteomes" id="UP001642540"/>
    </source>
</evidence>
<reference evidence="2 3" key="1">
    <citation type="submission" date="2024-08" db="EMBL/GenBank/DDBJ databases">
        <authorList>
            <person name="Cucini C."/>
            <person name="Frati F."/>
        </authorList>
    </citation>
    <scope>NUCLEOTIDE SEQUENCE [LARGE SCALE GENOMIC DNA]</scope>
</reference>
<dbReference type="EMBL" id="CAXLJM020000014">
    <property type="protein sequence ID" value="CAL8080946.1"/>
    <property type="molecule type" value="Genomic_DNA"/>
</dbReference>
<name>A0ABP1PX96_9HEXA</name>
<comment type="caution">
    <text evidence="2">The sequence shown here is derived from an EMBL/GenBank/DDBJ whole genome shotgun (WGS) entry which is preliminary data.</text>
</comment>
<organism evidence="2 3">
    <name type="scientific">Orchesella dallaii</name>
    <dbReference type="NCBI Taxonomy" id="48710"/>
    <lineage>
        <taxon>Eukaryota</taxon>
        <taxon>Metazoa</taxon>
        <taxon>Ecdysozoa</taxon>
        <taxon>Arthropoda</taxon>
        <taxon>Hexapoda</taxon>
        <taxon>Collembola</taxon>
        <taxon>Entomobryomorpha</taxon>
        <taxon>Entomobryoidea</taxon>
        <taxon>Orchesellidae</taxon>
        <taxon>Orchesellinae</taxon>
        <taxon>Orchesella</taxon>
    </lineage>
</organism>
<dbReference type="Proteomes" id="UP001642540">
    <property type="component" value="Unassembled WGS sequence"/>
</dbReference>
<proteinExistence type="predicted"/>
<accession>A0ABP1PX96</accession>
<keyword evidence="3" id="KW-1185">Reference proteome</keyword>